<dbReference type="Proteomes" id="UP000541185">
    <property type="component" value="Unassembled WGS sequence"/>
</dbReference>
<reference evidence="1 2" key="1">
    <citation type="submission" date="2020-04" db="EMBL/GenBank/DDBJ databases">
        <title>Ramlibacter sp. G-1-2-2 isolated from soil.</title>
        <authorList>
            <person name="Dahal R.H."/>
        </authorList>
    </citation>
    <scope>NUCLEOTIDE SEQUENCE [LARGE SCALE GENOMIC DNA]</scope>
    <source>
        <strain evidence="1 2">G-1-2-2</strain>
    </source>
</reference>
<evidence type="ECO:0000313" key="1">
    <source>
        <dbReference type="EMBL" id="NML46415.1"/>
    </source>
</evidence>
<accession>A0A848H6K8</accession>
<sequence>MASAPKTPRPKPEFDLHAALGEKLPAPEVIEHSSDSVWALWSEVNKQHENRFADTAPASTLHRSSEDPGWAQTQPMTVPVTLKKRAAEAQPLFTLDAAMLVARKNNRVCPRQERWQEMHALLPARKTVRGEQPPPTPPVGPAWAITAPLTKRLLFREHVEWAESQGVLENVMRFMQQMPETDWLHMGED</sequence>
<proteinExistence type="predicted"/>
<comment type="caution">
    <text evidence="1">The sequence shown here is derived from an EMBL/GenBank/DDBJ whole genome shotgun (WGS) entry which is preliminary data.</text>
</comment>
<name>A0A848H6K8_9BURK</name>
<protein>
    <submittedName>
        <fullName evidence="1">Uncharacterized protein</fullName>
    </submittedName>
</protein>
<dbReference type="AlphaFoldDB" id="A0A848H6K8"/>
<evidence type="ECO:0000313" key="2">
    <source>
        <dbReference type="Proteomes" id="UP000541185"/>
    </source>
</evidence>
<dbReference type="RefSeq" id="WP_169420681.1">
    <property type="nucleotide sequence ID" value="NZ_JABBFX010000002.1"/>
</dbReference>
<organism evidence="1 2">
    <name type="scientific">Ramlibacter agri</name>
    <dbReference type="NCBI Taxonomy" id="2728837"/>
    <lineage>
        <taxon>Bacteria</taxon>
        <taxon>Pseudomonadati</taxon>
        <taxon>Pseudomonadota</taxon>
        <taxon>Betaproteobacteria</taxon>
        <taxon>Burkholderiales</taxon>
        <taxon>Comamonadaceae</taxon>
        <taxon>Ramlibacter</taxon>
    </lineage>
</organism>
<dbReference type="EMBL" id="JABBFX010000002">
    <property type="protein sequence ID" value="NML46415.1"/>
    <property type="molecule type" value="Genomic_DNA"/>
</dbReference>
<gene>
    <name evidence="1" type="ORF">HHL11_21900</name>
</gene>
<keyword evidence="2" id="KW-1185">Reference proteome</keyword>